<dbReference type="InterPro" id="IPR050625">
    <property type="entry name" value="ParA/MinD_ATPase"/>
</dbReference>
<keyword evidence="1" id="KW-0547">Nucleotide-binding</keyword>
<evidence type="ECO:0000256" key="1">
    <source>
        <dbReference type="ARBA" id="ARBA00022741"/>
    </source>
</evidence>
<proteinExistence type="predicted"/>
<dbReference type="GO" id="GO:0051782">
    <property type="term" value="P:negative regulation of cell division"/>
    <property type="evidence" value="ECO:0007669"/>
    <property type="project" value="TreeGrafter"/>
</dbReference>
<accession>A0A6P1YUJ0</accession>
<dbReference type="SUPFAM" id="SSF52540">
    <property type="entry name" value="P-loop containing nucleoside triphosphate hydrolases"/>
    <property type="match status" value="1"/>
</dbReference>
<organism evidence="3 4">
    <name type="scientific">Ancylobacter pratisalsi</name>
    <dbReference type="NCBI Taxonomy" id="1745854"/>
    <lineage>
        <taxon>Bacteria</taxon>
        <taxon>Pseudomonadati</taxon>
        <taxon>Pseudomonadota</taxon>
        <taxon>Alphaproteobacteria</taxon>
        <taxon>Hyphomicrobiales</taxon>
        <taxon>Xanthobacteraceae</taxon>
        <taxon>Ancylobacter</taxon>
    </lineage>
</organism>
<dbReference type="KEGG" id="apra:G3A50_22090"/>
<dbReference type="Gene3D" id="3.40.50.2300">
    <property type="match status" value="1"/>
</dbReference>
<gene>
    <name evidence="3" type="ORF">G3A50_22090</name>
</gene>
<dbReference type="PANTHER" id="PTHR43384:SF6">
    <property type="entry name" value="SEPTUM SITE-DETERMINING PROTEIN MIND HOMOLOG, CHLOROPLASTIC"/>
    <property type="match status" value="1"/>
</dbReference>
<protein>
    <recommendedName>
        <fullName evidence="5">AAA family ATPase</fullName>
    </recommendedName>
</protein>
<name>A0A6P1YUJ0_9HYPH</name>
<dbReference type="RefSeq" id="WP_163078263.1">
    <property type="nucleotide sequence ID" value="NZ_CP048631.1"/>
</dbReference>
<dbReference type="PANTHER" id="PTHR43384">
    <property type="entry name" value="SEPTUM SITE-DETERMINING PROTEIN MIND HOMOLOG, CHLOROPLASTIC-RELATED"/>
    <property type="match status" value="1"/>
</dbReference>
<reference evidence="3 4" key="1">
    <citation type="submission" date="2020-02" db="EMBL/GenBank/DDBJ databases">
        <authorList>
            <person name="Li G."/>
        </authorList>
    </citation>
    <scope>NUCLEOTIDE SEQUENCE [LARGE SCALE GENOMIC DNA]</scope>
    <source>
        <strain evidence="3 4">DSM 102029</strain>
        <plasmid evidence="4">plgm</plasmid>
    </source>
</reference>
<dbReference type="GO" id="GO:0016887">
    <property type="term" value="F:ATP hydrolysis activity"/>
    <property type="evidence" value="ECO:0007669"/>
    <property type="project" value="TreeGrafter"/>
</dbReference>
<dbReference type="GO" id="GO:0009898">
    <property type="term" value="C:cytoplasmic side of plasma membrane"/>
    <property type="evidence" value="ECO:0007669"/>
    <property type="project" value="TreeGrafter"/>
</dbReference>
<evidence type="ECO:0000313" key="4">
    <source>
        <dbReference type="Proteomes" id="UP000464751"/>
    </source>
</evidence>
<dbReference type="InterPro" id="IPR027417">
    <property type="entry name" value="P-loop_NTPase"/>
</dbReference>
<evidence type="ECO:0000313" key="3">
    <source>
        <dbReference type="EMBL" id="QIB36511.1"/>
    </source>
</evidence>
<dbReference type="GO" id="GO:0005829">
    <property type="term" value="C:cytosol"/>
    <property type="evidence" value="ECO:0007669"/>
    <property type="project" value="TreeGrafter"/>
</dbReference>
<dbReference type="Gene3D" id="3.40.50.300">
    <property type="entry name" value="P-loop containing nucleotide triphosphate hydrolases"/>
    <property type="match status" value="1"/>
</dbReference>
<evidence type="ECO:0000256" key="2">
    <source>
        <dbReference type="ARBA" id="ARBA00022840"/>
    </source>
</evidence>
<dbReference type="AlphaFoldDB" id="A0A6P1YUJ0"/>
<keyword evidence="2" id="KW-0067">ATP-binding</keyword>
<dbReference type="GO" id="GO:0005524">
    <property type="term" value="F:ATP binding"/>
    <property type="evidence" value="ECO:0007669"/>
    <property type="project" value="UniProtKB-KW"/>
</dbReference>
<keyword evidence="3" id="KW-0614">Plasmid</keyword>
<keyword evidence="4" id="KW-1185">Reference proteome</keyword>
<dbReference type="EMBL" id="CP048631">
    <property type="protein sequence ID" value="QIB36511.1"/>
    <property type="molecule type" value="Genomic_DNA"/>
</dbReference>
<dbReference type="Proteomes" id="UP000464751">
    <property type="component" value="Plasmid pLGM"/>
</dbReference>
<evidence type="ECO:0008006" key="5">
    <source>
        <dbReference type="Google" id="ProtNLM"/>
    </source>
</evidence>
<geneLocation type="plasmid" evidence="4">
    <name>plgm</name>
</geneLocation>
<sequence>MLVAVDNTSSMPEPGIRALPRLSLVAAHTTAPVGAVLSAAIRHDSMSRVNSLLGEDGVPGLIRAIQQLGAVPDIVAIEMQPGQGADQLMDELALLAPHCGEATQVFVIGHHNDIALYRRLKREGAADYLVAPFSPADLIRSIGDHVLSRRESDGAIGAVTLVIGARGGVGATTIAANLAWLGARAGSSLLLDMSVPMSSLPALLGLEPDPDLSRMLYQPIELDNEMLDKITMSTPLSPNLGIASTEGDFGASVDRRGIPNLLNTARKSARTVVTDFPGWLLGPDTLSALARADHLVLVATPDFVAIPRASAILREIRAADGPEPVLVLNQAGQAGRAEQDWSVTEVARALNVSPSAIVTVPAEPKTFAEAEAEGTLIAASAPDSAAAGALRAVYARIAPGDPAAVTPLAAASARSGPLAALRDLPTRLLSPFRK</sequence>